<keyword evidence="2" id="KW-0614">Plasmid</keyword>
<sequence>MKGGTAVPTPEPAAFAFPALTTTVPKEFVHRAAVAEVMLTSWKRQDDTRFTVTAQWPRAHSFFTPSEDGLHDPLIAAETVRQVGSLLAHAEYGVPLGHHFLMWRLDIAVEPAGLLVGGVPASLELLVTATDVKCRGGSLAQLGYEATVLRDGAPVARGKASFSTATPTVYGRLRGRQDLSLIRALPLTAPASPQSVGRTSPVDVVLSPADGPHRWQLRVDTRHPVLFDHPVDHVPGMVLIEAARQATAGVLERSSLSPLRMNSTFKRYVELDAPCLIEATHQGRSADGTTESVQVTARQNGAEVFTCLVSAMASHTRP</sequence>
<organism evidence="2 3">
    <name type="scientific">Streptomyces incarnatus</name>
    <dbReference type="NCBI Taxonomy" id="665007"/>
    <lineage>
        <taxon>Bacteria</taxon>
        <taxon>Bacillati</taxon>
        <taxon>Actinomycetota</taxon>
        <taxon>Actinomycetes</taxon>
        <taxon>Kitasatosporales</taxon>
        <taxon>Streptomycetaceae</taxon>
        <taxon>Streptomyces</taxon>
    </lineage>
</organism>
<evidence type="ECO:0000259" key="1">
    <source>
        <dbReference type="Pfam" id="PF03756"/>
    </source>
</evidence>
<feature type="domain" description="A-factor biosynthesis hotdog" evidence="1">
    <location>
        <begin position="28"/>
        <end position="162"/>
    </location>
</feature>
<reference evidence="2 3" key="1">
    <citation type="journal article" date="2015" name="ISME J.">
        <title>Draft Genome Sequence of Streptomyces incarnatus NRRL8089, which Produces the Nucleoside Antibiotic Sinefungin.</title>
        <authorList>
            <person name="Oshima K."/>
            <person name="Hattori M."/>
            <person name="Shimizu H."/>
            <person name="Fukuda K."/>
            <person name="Nemoto M."/>
            <person name="Inagaki K."/>
            <person name="Tamura T."/>
        </authorList>
    </citation>
    <scope>NUCLEOTIDE SEQUENCE [LARGE SCALE GENOMIC DNA]</scope>
    <source>
        <strain evidence="2 3">NRRL 8089</strain>
    </source>
</reference>
<dbReference type="InterPro" id="IPR005509">
    <property type="entry name" value="AfsA_hotdog_dom"/>
</dbReference>
<gene>
    <name evidence="2" type="ORF">ABB07_38890</name>
</gene>
<geneLocation type="plasmid" evidence="2 3">
    <name>unnamed_1</name>
</geneLocation>
<keyword evidence="3" id="KW-1185">Reference proteome</keyword>
<protein>
    <recommendedName>
        <fullName evidence="1">A-factor biosynthesis hotdog domain-containing protein</fullName>
    </recommendedName>
</protein>
<accession>A0ABN4GQ11</accession>
<feature type="domain" description="A-factor biosynthesis hotdog" evidence="1">
    <location>
        <begin position="196"/>
        <end position="304"/>
    </location>
</feature>
<name>A0ABN4GQ11_9ACTN</name>
<evidence type="ECO:0000313" key="2">
    <source>
        <dbReference type="EMBL" id="AKJ15890.1"/>
    </source>
</evidence>
<evidence type="ECO:0000313" key="3">
    <source>
        <dbReference type="Proteomes" id="UP000035366"/>
    </source>
</evidence>
<dbReference type="InterPro" id="IPR047757">
    <property type="entry name" value="AfsA-like"/>
</dbReference>
<dbReference type="Pfam" id="PF03756">
    <property type="entry name" value="AfsA"/>
    <property type="match status" value="2"/>
</dbReference>
<dbReference type="NCBIfam" id="NF041195">
    <property type="entry name" value="ScbA_BarX_GamBu"/>
    <property type="match status" value="1"/>
</dbReference>
<dbReference type="Proteomes" id="UP000035366">
    <property type="component" value="Plasmid unnamed_1"/>
</dbReference>
<proteinExistence type="predicted"/>
<dbReference type="EMBL" id="CP011498">
    <property type="protein sequence ID" value="AKJ15890.1"/>
    <property type="molecule type" value="Genomic_DNA"/>
</dbReference>